<comment type="caution">
    <text evidence="2">The sequence shown here is derived from an EMBL/GenBank/DDBJ whole genome shotgun (WGS) entry which is preliminary data.</text>
</comment>
<dbReference type="Pfam" id="PF13822">
    <property type="entry name" value="ACC_epsilon"/>
    <property type="match status" value="1"/>
</dbReference>
<evidence type="ECO:0000256" key="1">
    <source>
        <dbReference type="SAM" id="MobiDB-lite"/>
    </source>
</evidence>
<accession>A0A8H2PZJ0</accession>
<keyword evidence="3" id="KW-1185">Reference proteome</keyword>
<dbReference type="RefSeq" id="WP_141991006.1">
    <property type="nucleotide sequence ID" value="NZ_VFRA01000001.1"/>
</dbReference>
<reference evidence="2 3" key="1">
    <citation type="submission" date="2019-06" db="EMBL/GenBank/DDBJ databases">
        <title>Sequencing the genomes of 1000 actinobacteria strains.</title>
        <authorList>
            <person name="Klenk H.-P."/>
        </authorList>
    </citation>
    <scope>NUCLEOTIDE SEQUENCE [LARGE SCALE GENOMIC DNA]</scope>
    <source>
        <strain evidence="2 3">DSM 21947</strain>
    </source>
</reference>
<sequence length="78" mass="8090">MIDPDTGESLPDIRIVSTNVTPEEAAAATAVVRTALAESGELAGAGELAPESTWARTQRPIRAPLSPGPGEWNASARH</sequence>
<dbReference type="AlphaFoldDB" id="A0A8H2PZJ0"/>
<gene>
    <name evidence="2" type="ORF">FB472_2390</name>
</gene>
<dbReference type="GO" id="GO:0004658">
    <property type="term" value="F:propionyl-CoA carboxylase activity"/>
    <property type="evidence" value="ECO:0007669"/>
    <property type="project" value="InterPro"/>
</dbReference>
<evidence type="ECO:0000313" key="3">
    <source>
        <dbReference type="Proteomes" id="UP000316560"/>
    </source>
</evidence>
<proteinExistence type="predicted"/>
<organism evidence="2 3">
    <name type="scientific">Rhodoglobus vestalii</name>
    <dbReference type="NCBI Taxonomy" id="193384"/>
    <lineage>
        <taxon>Bacteria</taxon>
        <taxon>Bacillati</taxon>
        <taxon>Actinomycetota</taxon>
        <taxon>Actinomycetes</taxon>
        <taxon>Micrococcales</taxon>
        <taxon>Microbacteriaceae</taxon>
        <taxon>Rhodoglobus</taxon>
    </lineage>
</organism>
<protein>
    <submittedName>
        <fullName evidence="2">Acyl-CoA carboxylase epsilon subunit-like protein</fullName>
    </submittedName>
</protein>
<dbReference type="EMBL" id="VFRA01000001">
    <property type="protein sequence ID" value="TQO20738.1"/>
    <property type="molecule type" value="Genomic_DNA"/>
</dbReference>
<dbReference type="InterPro" id="IPR032716">
    <property type="entry name" value="ACC_epsilon"/>
</dbReference>
<dbReference type="Proteomes" id="UP000316560">
    <property type="component" value="Unassembled WGS sequence"/>
</dbReference>
<name>A0A8H2PZJ0_9MICO</name>
<feature type="region of interest" description="Disordered" evidence="1">
    <location>
        <begin position="41"/>
        <end position="78"/>
    </location>
</feature>
<dbReference type="GO" id="GO:0003989">
    <property type="term" value="F:acetyl-CoA carboxylase activity"/>
    <property type="evidence" value="ECO:0007669"/>
    <property type="project" value="InterPro"/>
</dbReference>
<evidence type="ECO:0000313" key="2">
    <source>
        <dbReference type="EMBL" id="TQO20738.1"/>
    </source>
</evidence>